<keyword evidence="5" id="KW-1133">Transmembrane helix</keyword>
<evidence type="ECO:0000256" key="1">
    <source>
        <dbReference type="ARBA" id="ARBA00004613"/>
    </source>
</evidence>
<evidence type="ECO:0000256" key="2">
    <source>
        <dbReference type="ARBA" id="ARBA00022525"/>
    </source>
</evidence>
<evidence type="ECO:0000256" key="3">
    <source>
        <dbReference type="ARBA" id="ARBA00023026"/>
    </source>
</evidence>
<name>A0ABT8CRU8_9FLAO</name>
<dbReference type="NCBIfam" id="TIGR01643">
    <property type="entry name" value="YD_repeat_2x"/>
    <property type="match status" value="1"/>
</dbReference>
<evidence type="ECO:0000313" key="8">
    <source>
        <dbReference type="Proteomes" id="UP001242368"/>
    </source>
</evidence>
<dbReference type="InterPro" id="IPR022045">
    <property type="entry name" value="TcdB_toxin_mid/N"/>
</dbReference>
<dbReference type="Gene3D" id="2.180.10.10">
    <property type="entry name" value="RHS repeat-associated core"/>
    <property type="match status" value="3"/>
</dbReference>
<comment type="caution">
    <text evidence="7">The sequence shown here is derived from an EMBL/GenBank/DDBJ whole genome shotgun (WGS) entry which is preliminary data.</text>
</comment>
<dbReference type="NCBIfam" id="TIGR03696">
    <property type="entry name" value="Rhs_assc_core"/>
    <property type="match status" value="1"/>
</dbReference>
<dbReference type="InterPro" id="IPR050708">
    <property type="entry name" value="T6SS_VgrG/RHS"/>
</dbReference>
<dbReference type="Pfam" id="PF05593">
    <property type="entry name" value="RHS_repeat"/>
    <property type="match status" value="1"/>
</dbReference>
<evidence type="ECO:0000259" key="6">
    <source>
        <dbReference type="Pfam" id="PF12256"/>
    </source>
</evidence>
<feature type="compositionally biased region" description="Low complexity" evidence="4">
    <location>
        <begin position="3326"/>
        <end position="3338"/>
    </location>
</feature>
<dbReference type="InterPro" id="IPR022385">
    <property type="entry name" value="Rhs_assc_core"/>
</dbReference>
<dbReference type="Pfam" id="PF03534">
    <property type="entry name" value="SpvB"/>
    <property type="match status" value="1"/>
</dbReference>
<comment type="subcellular location">
    <subcellularLocation>
        <location evidence="1">Secreted</location>
    </subcellularLocation>
</comment>
<dbReference type="PANTHER" id="PTHR32305:SF15">
    <property type="entry name" value="PROTEIN RHSA-RELATED"/>
    <property type="match status" value="1"/>
</dbReference>
<keyword evidence="8" id="KW-1185">Reference proteome</keyword>
<sequence>MLHKRLKFRHTFLYHVVLFAMLFNFIGYPAYAMIEYYPYYAVKYPPTFSFFDTDEFLSKELSVVGKPEATAEQNQNTIYTTTAQTITTQSTANKEIVEIHSADKQGIIGYDEEHTSDDPSDNIFSFTVDKNLLNNKEIRLSYDVFGIDNPSGISRSINENNAVGGYIIQKNNQWKTVEEVLVPEQLKNGLNHIMFTVPEHENIRYKVKNLKITLSPETNKQPVYFTDAHTLYFKGNTSYIKGTVSDKDAVLSINGQPIRVVNHEFETLLEDTGSLNELEVILKNSSGETLYAQTNSIEHKIDATHQIVYKKPAALQKIVRTSDEVYAFTTDAMDFQINLQDYKDARYITAQKLRSVDIAPLGTNIINVTHDAAAYRFLPEGARFAQKAKLALHYNTALLPKGYSEKDIQILYFDLQQRRWLAVETDSIDTEHQKIISLTDHFTDYIAGIIQAPDSPETNSYTPTSISDIKIADPTANTMQIQPPVANQKGDGTLDFPIQLPSGRNGLQPSVAVSYNNNGSSGIAGFGWDISMASITVDTKFGVPEYHASKETESYLFNGEELQLKNGTQLYLPHRSFTTINRVNNAVFYPKTESSFSKIERKGTHPSNYYWVVSDKSGTKYYYGQTASGRLTSGTNSGNIAKWMLEKVEDKNGNYIQYNYYTKTYNSGILSGGKELLINSISYTLHPSINYSGMEKGMHKVNFIYNTEQRTDQSVSYRYGFKEVSASSVNSIQVFSATQRKKDVENYQIHYNFKYKTGAFGKQLLDGIETNNIKIHKDQSQETTSYVHTFEYYNDVQNGLFGPDVRLNSYDDFEDEKHSTLSSGKESYKTSEFTVGGGVSPLYNVPSWWPFSTGGTFNMTFPSNVSSKTSPAMVLMDIDGDGLDDKVMKIGNDVKYRKNLGGVLFSEQLYKVSHLPELGLTENRSSTAPEKSISLIAFNLQSSKSNSNSRVRTFFTDVNGDGLVDYVKDKIVYFNRIDPNSGLPSFTSNSELTPNLIFKEGDVDPGISEPLPDLTLGNDLMDVVKVWVAPKAGKINITGQISKPFVASENGVRYSVEKSSFKNLVVGPPVNLGSYYAALSQTTEDTFNSFLLVNEEVNQTDSQFFNPALSETAENTWMSDLLVNEHVNEADSLFVNPALSGLTADVPVAWPVDDSEAYDLPYEQDFTDLLDSMGTPMMAEPFNTMAANALPVIPGGPIGGGSLIPYTTTYIKQPSLLVVNSETTNFSNISVSKGDMIFFRVNSSQIPTEPAAVTWDPAITYTTQDYPSANQYPQYSSRFSESFVYGNAISEPHLFTGKGNYRLQWDAFTINNSGTNAQLSDDVFITVTGYQLKTNPDNSVSKVPFNGYSSTQLQKRHIKANTNNAIPAINLAFNFTDINSNDPDTYKYLEIEVETTSQINWKLLDNLFKPRVIKTDNNQLTYIKPKYQSYHKQHNNNYKSTFPTATTLGINHNFSLAGCDEPTCKDRTIFMVVKNANGKIISTLNGRPAKFRYLINQNGVITEKRQFNGTTFVTLTGNSYQASLPANTTLFIEYYTDSGTIATKLNAFQNTNGNNLVTATSATTNTSFYKPNIFYSDEMNGFGTLFRNWGVFAYKGAQPEENFVPIKRSYLGRLAIAGLSSAETPTQTEINQMNNLANTNIEDIDYDFETDQFTGGSPGINLNPQSIEAARHFTPLSPDRANMAWSAHERLYIKATEMSPYLRYNNEDEIQMLPIPAPTGVGLYGAVSITKENTSESNSVGKSISFYGISLGNTTSRATSRQLNEYRDVNGDGYPDIIGNNKIQLTSKRGGLTNSSLNINMLGKITSNGSGKAAGGSAAHIVALTDPTTQKTNVKIGNSATFSGNFGGSEFITNSNHEQTLIDVNGDGLLDIVMTGGTVRLNTSGGFVPATWPGYGVARLSRTISKSISAGFGGSVSAFPETVSTINGESMVTSSNLDIAFGVTGSRSVTQDKNDFADFNGDGLPDYVDSNNRIYFNTGTRHIASDLYLSRLTESSSSSVGNIKNLGMMVPFPIPFFGIIIKAGVGGGLNKVDTFSEENVSLRDFDGDGYLDIVKSTTEKELVINYSRIARTNMLKTVNNPTGSSIELDYATKNVISGTGFGNNYKMPFKKWVLSRVQINDGFESDGEDIQKWAFEYKNGFKDRRERKFLGFGEVISHQLRKDGTVYRTSVTEYMLNSMQQHEIYLQGNASDSRKYQYIGHLPIKQTVSDAANRIWSTTDYEYSIYSLGAADSTSDFITAATPTVTYTDQSRILSLLKKNKNVITHYEGNSTNAINMENRYAFLRYDRYGNVLEHLDETMNLNSKIKYHDINNQTVYMVNIPKEHTVNAASSGTVLRKSTTELSASNNIARINKIKTLENQGQTASTDFEYNVLGNLIKVRHPKPQMNAPESSRFYQEYTYDTMFDQFITKTKDAYGYESTAEYVNFGMPLVQTDINAIPFHYTYDGQRRMVQFKGPYHKEWTIRNQYRIADNKMWYAVTQHNLSDEMGDATGEILHTSAFADGLGRIVQTKKQLEVQQTCESEPGTGYRFAVSGAVIYDEFGRTITTHLPQEQKDCTGDFIHALRNYTPLTHTEAEKTSYFYDMQDRLLQQHVYGLNATTTYEYGFGFDGTSGGAKSREKIQLPEGNISETYKDHKGRITSVVQTDPGTGQSLATVYQYDALSQLLKLTDAENKTTSYTYDSFGQKSSTKHPDNGTTTFKYDLTGKLITTANQNLIHQGQEVQYQYHFNQLRQILYPSHKVRYDYGAAGEAFNTAGRLKKITDLTGTRGMQYGALGEVIRDMRYLSDQSGELKTFDSSYRYDSWGRIMEMTYPDQEHLRYRYNEVGQLSGIYSNSGETYLKNVQYNYFDQPVRIVYGNDVVTTQEYDITQRIRAMQLDRPDESTFMRNLYNYDRNQNIVNIKNGYSQHQIIRMGGHYEKSYKYDGFNRLASAVGEWKGYQESHKYKLNMEYNRTHGIVNKNQWHVTGSPQYSGETVHSYQSKYTYQNEQHPHAPSNIRYTNFEGQYRGEVFFRYDANGNMINAINKDVRGIEWRKRDMLWDEQNRLTAVIDDDKKISHYVYDHSGERTFKSEGSVSEVSIAGENIYRVLDFNQYLLYPSGYMVVNPARDQITKHYYINGKRFASRLGRIGKWMDNTTNKRRTLSSESGDTNTAADFNQLAQANGLNLPYATYSISVGNSAANCISQLQSLLNLYNTPTTQHCRNYIQSAMNNLPACEALVLVNNYICSPVTPPNKPIDTTLPGYTPGQLQEFDCLTELNILIGEYTAILIPTPDENGRPVKNPKEACARNALYYIQTQLTFNPALNACEVYLHLQANYSCDPAPGTIEGPGTPGTLPDNWTDNGGNEGDPKEEYDESKRKPIWWYHTDHLGSSTYLTDNFGRPSHYYDNLPFGETMVEHNQSQYYGNQYKFNGKELDSTTGMYYYGARYYEPRFSIFVSVDPLVEMTMEPYSYVGNNPIMFTDPTGMSKDDIIIKNKDKKEIARIIVDTGDKDYVFDTDLNINPDKPLVFDTGMSIKELKKEYDAIGVNLSGSATVGGGMEFGLSIAYFLNGESEGNLGIYTSKGGNVGVGGGAGFSFFGANFNRKANSTFFDASGFAGNYNSASIGILGFGYSITWSNENNTHDQIYRGQRGNKPTWTSQSIGYGSAPKTLSQVLGKAGKASAAYSGGTSTLSREFKSKKVKK</sequence>
<evidence type="ECO:0000256" key="4">
    <source>
        <dbReference type="SAM" id="MobiDB-lite"/>
    </source>
</evidence>
<keyword evidence="5" id="KW-0812">Transmembrane</keyword>
<keyword evidence="3" id="KW-0843">Virulence</keyword>
<keyword evidence="2" id="KW-0964">Secreted</keyword>
<gene>
    <name evidence="7" type="ORF">QW060_08150</name>
</gene>
<feature type="region of interest" description="Disordered" evidence="4">
    <location>
        <begin position="3326"/>
        <end position="3355"/>
    </location>
</feature>
<protein>
    <submittedName>
        <fullName evidence="7">SpvB/TcaC N-terminal domain-containing protein</fullName>
    </submittedName>
</protein>
<dbReference type="PANTHER" id="PTHR32305">
    <property type="match status" value="1"/>
</dbReference>
<dbReference type="InterPro" id="IPR028994">
    <property type="entry name" value="Integrin_alpha_N"/>
</dbReference>
<dbReference type="InterPro" id="IPR031325">
    <property type="entry name" value="RHS_repeat"/>
</dbReference>
<organism evidence="7 8">
    <name type="scientific">Paenimyroides ceti</name>
    <dbReference type="NCBI Taxonomy" id="395087"/>
    <lineage>
        <taxon>Bacteria</taxon>
        <taxon>Pseudomonadati</taxon>
        <taxon>Bacteroidota</taxon>
        <taxon>Flavobacteriia</taxon>
        <taxon>Flavobacteriales</taxon>
        <taxon>Flavobacteriaceae</taxon>
        <taxon>Paenimyroides</taxon>
    </lineage>
</organism>
<dbReference type="InterPro" id="IPR003284">
    <property type="entry name" value="Sal_SpvB"/>
</dbReference>
<keyword evidence="5" id="KW-0472">Membrane</keyword>
<reference evidence="8" key="1">
    <citation type="journal article" date="2019" name="Int. J. Syst. Evol. Microbiol.">
        <title>The Global Catalogue of Microorganisms (GCM) 10K type strain sequencing project: providing services to taxonomists for standard genome sequencing and annotation.</title>
        <authorList>
            <consortium name="The Broad Institute Genomics Platform"/>
            <consortium name="The Broad Institute Genome Sequencing Center for Infectious Disease"/>
            <person name="Wu L."/>
            <person name="Ma J."/>
        </authorList>
    </citation>
    <scope>NUCLEOTIDE SEQUENCE [LARGE SCALE GENOMIC DNA]</scope>
    <source>
        <strain evidence="8">CECT 7184</strain>
    </source>
</reference>
<accession>A0ABT8CRU8</accession>
<dbReference type="Proteomes" id="UP001242368">
    <property type="component" value="Unassembled WGS sequence"/>
</dbReference>
<evidence type="ECO:0000313" key="7">
    <source>
        <dbReference type="EMBL" id="MDN3707105.1"/>
    </source>
</evidence>
<feature type="domain" description="Insecticide toxin TcdB middle/N-terminal" evidence="6">
    <location>
        <begin position="2034"/>
        <end position="2159"/>
    </location>
</feature>
<feature type="transmembrane region" description="Helical" evidence="5">
    <location>
        <begin position="12"/>
        <end position="31"/>
    </location>
</feature>
<dbReference type="EMBL" id="JAUFQU010000001">
    <property type="protein sequence ID" value="MDN3707105.1"/>
    <property type="molecule type" value="Genomic_DNA"/>
</dbReference>
<dbReference type="InterPro" id="IPR006530">
    <property type="entry name" value="YD"/>
</dbReference>
<evidence type="ECO:0000256" key="5">
    <source>
        <dbReference type="SAM" id="Phobius"/>
    </source>
</evidence>
<dbReference type="Pfam" id="PF12256">
    <property type="entry name" value="TcdB_toxin_midN"/>
    <property type="match status" value="1"/>
</dbReference>
<dbReference type="SUPFAM" id="SSF69318">
    <property type="entry name" value="Integrin alpha N-terminal domain"/>
    <property type="match status" value="2"/>
</dbReference>
<proteinExistence type="predicted"/>
<dbReference type="RefSeq" id="WP_290363143.1">
    <property type="nucleotide sequence ID" value="NZ_JAUFQU010000001.1"/>
</dbReference>